<protein>
    <submittedName>
        <fullName evidence="2">Uncharacterized protein</fullName>
    </submittedName>
</protein>
<evidence type="ECO:0000256" key="1">
    <source>
        <dbReference type="SAM" id="MobiDB-lite"/>
    </source>
</evidence>
<reference evidence="2 3" key="1">
    <citation type="submission" date="2015-01" db="EMBL/GenBank/DDBJ databases">
        <title>The Genome Sequence of Fonsecaea multimorphosa CBS 102226.</title>
        <authorList>
            <consortium name="The Broad Institute Genomics Platform"/>
            <person name="Cuomo C."/>
            <person name="de Hoog S."/>
            <person name="Gorbushina A."/>
            <person name="Stielow B."/>
            <person name="Teixiera M."/>
            <person name="Abouelleil A."/>
            <person name="Chapman S.B."/>
            <person name="Priest M."/>
            <person name="Young S.K."/>
            <person name="Wortman J."/>
            <person name="Nusbaum C."/>
            <person name="Birren B."/>
        </authorList>
    </citation>
    <scope>NUCLEOTIDE SEQUENCE [LARGE SCALE GENOMIC DNA]</scope>
    <source>
        <strain evidence="2 3">CBS 102226</strain>
    </source>
</reference>
<feature type="compositionally biased region" description="Basic and acidic residues" evidence="1">
    <location>
        <begin position="200"/>
        <end position="220"/>
    </location>
</feature>
<gene>
    <name evidence="2" type="ORF">Z520_12190</name>
</gene>
<feature type="region of interest" description="Disordered" evidence="1">
    <location>
        <begin position="182"/>
        <end position="233"/>
    </location>
</feature>
<dbReference type="RefSeq" id="XP_016626229.1">
    <property type="nucleotide sequence ID" value="XM_016782677.1"/>
</dbReference>
<feature type="compositionally biased region" description="Polar residues" evidence="1">
    <location>
        <begin position="67"/>
        <end position="76"/>
    </location>
</feature>
<dbReference type="VEuPathDB" id="FungiDB:Z520_12190"/>
<organism evidence="2 3">
    <name type="scientific">Fonsecaea multimorphosa CBS 102226</name>
    <dbReference type="NCBI Taxonomy" id="1442371"/>
    <lineage>
        <taxon>Eukaryota</taxon>
        <taxon>Fungi</taxon>
        <taxon>Dikarya</taxon>
        <taxon>Ascomycota</taxon>
        <taxon>Pezizomycotina</taxon>
        <taxon>Eurotiomycetes</taxon>
        <taxon>Chaetothyriomycetidae</taxon>
        <taxon>Chaetothyriales</taxon>
        <taxon>Herpotrichiellaceae</taxon>
        <taxon>Fonsecaea</taxon>
    </lineage>
</organism>
<dbReference type="Proteomes" id="UP000053411">
    <property type="component" value="Unassembled WGS sequence"/>
</dbReference>
<evidence type="ECO:0000313" key="3">
    <source>
        <dbReference type="Proteomes" id="UP000053411"/>
    </source>
</evidence>
<accession>A0A0D2I463</accession>
<dbReference type="AlphaFoldDB" id="A0A0D2I463"/>
<keyword evidence="3" id="KW-1185">Reference proteome</keyword>
<dbReference type="GeneID" id="27717936"/>
<sequence>MAKSCALNLAPIQLLKDLEAQKANKKRELEVTDADDQQERNRRNKKQVHWDLPPMPPSPSPYSSSSNVHSDLAPSSTRHKLVEPDVPDAHHGKPPCKRRELPRSGSAEVAFTQAAFHYSGSPCYCSPATASWIPKLPLFEMPWLLSGSPQVPALAELIDRSEVTQPASHGNGWINSLKLPPIRWQGPENPQGATATGNKSIEHNDTEFRAEDVASGRPEPDANTSVPVRDSGTADALPISHLLNQGSEHSTPPYTSYVRDNMVPQDSAPIAVRPVPVSDMSFCRQVDQGAAYSYAPPSPAYPVGGYTPPNSAVGPSPVMPTPGLAPTVTSRPVEQSTTYGYPPPPPPRAEKSISIEVPPCHQATVAAIVAWPTLPNDQSYICPVQEAPHPFNWQYGTSWAPWPVSL</sequence>
<name>A0A0D2I463_9EURO</name>
<evidence type="ECO:0000313" key="2">
    <source>
        <dbReference type="EMBL" id="KIX92106.1"/>
    </source>
</evidence>
<dbReference type="OrthoDB" id="10615038at2759"/>
<feature type="compositionally biased region" description="Basic and acidic residues" evidence="1">
    <location>
        <begin position="80"/>
        <end position="102"/>
    </location>
</feature>
<dbReference type="EMBL" id="KN848110">
    <property type="protein sequence ID" value="KIX92106.1"/>
    <property type="molecule type" value="Genomic_DNA"/>
</dbReference>
<proteinExistence type="predicted"/>
<feature type="region of interest" description="Disordered" evidence="1">
    <location>
        <begin position="24"/>
        <end position="104"/>
    </location>
</feature>